<organism evidence="2 3">
    <name type="scientific">Bacteroides xylanisolvens CL03T12C04</name>
    <dbReference type="NCBI Taxonomy" id="997892"/>
    <lineage>
        <taxon>Bacteria</taxon>
        <taxon>Pseudomonadati</taxon>
        <taxon>Bacteroidota</taxon>
        <taxon>Bacteroidia</taxon>
        <taxon>Bacteroidales</taxon>
        <taxon>Bacteroidaceae</taxon>
        <taxon>Bacteroides</taxon>
    </lineage>
</organism>
<protein>
    <recommendedName>
        <fullName evidence="4">Beta-glucosidase</fullName>
    </recommendedName>
</protein>
<gene>
    <name evidence="2" type="ORF">HMPREF1074_04581</name>
</gene>
<reference evidence="2 3" key="1">
    <citation type="submission" date="2012-02" db="EMBL/GenBank/DDBJ databases">
        <title>The Genome Sequence of Bacteroides xylanisolvens CL03T12C04.</title>
        <authorList>
            <consortium name="The Broad Institute Genome Sequencing Platform"/>
            <person name="Earl A."/>
            <person name="Ward D."/>
            <person name="Feldgarden M."/>
            <person name="Gevers D."/>
            <person name="Zitomersky N.L."/>
            <person name="Coyne M.J."/>
            <person name="Comstock L.E."/>
            <person name="Young S.K."/>
            <person name="Zeng Q."/>
            <person name="Gargeya S."/>
            <person name="Fitzgerald M."/>
            <person name="Haas B."/>
            <person name="Abouelleil A."/>
            <person name="Alvarado L."/>
            <person name="Arachchi H.M."/>
            <person name="Berlin A."/>
            <person name="Chapman S.B."/>
            <person name="Gearin G."/>
            <person name="Goldberg J."/>
            <person name="Griggs A."/>
            <person name="Gujja S."/>
            <person name="Hansen M."/>
            <person name="Heiman D."/>
            <person name="Howarth C."/>
            <person name="Larimer J."/>
            <person name="Lui A."/>
            <person name="MacDonald P.J.P."/>
            <person name="McCowen C."/>
            <person name="Montmayeur A."/>
            <person name="Murphy C."/>
            <person name="Neiman D."/>
            <person name="Pearson M."/>
            <person name="Priest M."/>
            <person name="Roberts A."/>
            <person name="Saif S."/>
            <person name="Shea T."/>
            <person name="Sisk P."/>
            <person name="Stolte C."/>
            <person name="Sykes S."/>
            <person name="Wortman J."/>
            <person name="Nusbaum C."/>
            <person name="Birren B."/>
        </authorList>
    </citation>
    <scope>NUCLEOTIDE SEQUENCE [LARGE SCALE GENOMIC DNA]</scope>
    <source>
        <strain evidence="2 3">CL03T12C04</strain>
    </source>
</reference>
<feature type="non-terminal residue" evidence="2">
    <location>
        <position position="180"/>
    </location>
</feature>
<evidence type="ECO:0008006" key="4">
    <source>
        <dbReference type="Google" id="ProtNLM"/>
    </source>
</evidence>
<dbReference type="GO" id="GO:0004553">
    <property type="term" value="F:hydrolase activity, hydrolyzing O-glycosyl compounds"/>
    <property type="evidence" value="ECO:0007669"/>
    <property type="project" value="InterPro"/>
</dbReference>
<dbReference type="PROSITE" id="PS51257">
    <property type="entry name" value="PROKAR_LIPOPROTEIN"/>
    <property type="match status" value="1"/>
</dbReference>
<comment type="caution">
    <text evidence="2">The sequence shown here is derived from an EMBL/GenBank/DDBJ whole genome shotgun (WGS) entry which is preliminary data.</text>
</comment>
<evidence type="ECO:0000313" key="3">
    <source>
        <dbReference type="Proteomes" id="UP000003566"/>
    </source>
</evidence>
<dbReference type="GO" id="GO:0005975">
    <property type="term" value="P:carbohydrate metabolic process"/>
    <property type="evidence" value="ECO:0007669"/>
    <property type="project" value="InterPro"/>
</dbReference>
<sequence>MNKSLYLFVLLPGLLCSCGGLRWTESVEDGYHLITQKGGATLGYSPKSGISIIQQDGYAFKDLNRNGKLDVYEDWRQSVDVRVADLTAQLSMEDIAGLMLYSSHQTIPVNRNVYNGKTYTESGVPAWELTDEQKVFLEKDGVRHVLITAVESPETAARWNNAAQGYVEGLGFGIPCNNSS</sequence>
<dbReference type="HOGENOM" id="CLU_1458899_0_0_10"/>
<dbReference type="InterPro" id="IPR036962">
    <property type="entry name" value="Glyco_hydro_3_N_sf"/>
</dbReference>
<dbReference type="SUPFAM" id="SSF51445">
    <property type="entry name" value="(Trans)glycosidases"/>
    <property type="match status" value="1"/>
</dbReference>
<dbReference type="EMBL" id="AGXE01000034">
    <property type="protein sequence ID" value="EIY83992.1"/>
    <property type="molecule type" value="Genomic_DNA"/>
</dbReference>
<dbReference type="InterPro" id="IPR017853">
    <property type="entry name" value="GH"/>
</dbReference>
<dbReference type="Proteomes" id="UP000003566">
    <property type="component" value="Unassembled WGS sequence"/>
</dbReference>
<accession>I9A9I2</accession>
<keyword evidence="1" id="KW-0378">Hydrolase</keyword>
<proteinExistence type="predicted"/>
<dbReference type="Gene3D" id="3.20.20.300">
    <property type="entry name" value="Glycoside hydrolase, family 3, N-terminal domain"/>
    <property type="match status" value="1"/>
</dbReference>
<name>I9A9I2_9BACE</name>
<dbReference type="AlphaFoldDB" id="I9A9I2"/>
<evidence type="ECO:0000313" key="2">
    <source>
        <dbReference type="EMBL" id="EIY83992.1"/>
    </source>
</evidence>
<evidence type="ECO:0000256" key="1">
    <source>
        <dbReference type="ARBA" id="ARBA00022801"/>
    </source>
</evidence>